<dbReference type="KEGG" id="gba:J421_0388"/>
<name>W0RC76_9BACT</name>
<feature type="transmembrane region" description="Helical" evidence="1">
    <location>
        <begin position="1045"/>
        <end position="1066"/>
    </location>
</feature>
<dbReference type="eggNOG" id="ENOG502ZCU7">
    <property type="taxonomic scope" value="Bacteria"/>
</dbReference>
<feature type="transmembrane region" description="Helical" evidence="1">
    <location>
        <begin position="691"/>
        <end position="712"/>
    </location>
</feature>
<keyword evidence="1" id="KW-1133">Transmembrane helix</keyword>
<keyword evidence="3" id="KW-1185">Reference proteome</keyword>
<feature type="transmembrane region" description="Helical" evidence="1">
    <location>
        <begin position="435"/>
        <end position="453"/>
    </location>
</feature>
<feature type="transmembrane region" description="Helical" evidence="1">
    <location>
        <begin position="31"/>
        <end position="48"/>
    </location>
</feature>
<dbReference type="GO" id="GO:0008658">
    <property type="term" value="F:penicillin binding"/>
    <property type="evidence" value="ECO:0007669"/>
    <property type="project" value="TreeGrafter"/>
</dbReference>
<feature type="transmembrane region" description="Helical" evidence="1">
    <location>
        <begin position="403"/>
        <end position="423"/>
    </location>
</feature>
<gene>
    <name evidence="2" type="ORF">J421_0388</name>
</gene>
<evidence type="ECO:0000256" key="1">
    <source>
        <dbReference type="SAM" id="Phobius"/>
    </source>
</evidence>
<feature type="transmembrane region" description="Helical" evidence="1">
    <location>
        <begin position="763"/>
        <end position="780"/>
    </location>
</feature>
<dbReference type="PANTHER" id="PTHR30627">
    <property type="entry name" value="PEPTIDOGLYCAN D,D-TRANSPEPTIDASE"/>
    <property type="match status" value="1"/>
</dbReference>
<dbReference type="RefSeq" id="WP_025409477.1">
    <property type="nucleotide sequence ID" value="NZ_CP007128.1"/>
</dbReference>
<feature type="transmembrane region" description="Helical" evidence="1">
    <location>
        <begin position="569"/>
        <end position="589"/>
    </location>
</feature>
<dbReference type="GO" id="GO:0071555">
    <property type="term" value="P:cell wall organization"/>
    <property type="evidence" value="ECO:0007669"/>
    <property type="project" value="TreeGrafter"/>
</dbReference>
<sequence>MTLALAILACLTITALAALWAARSGARWRPLQTLVVALAPLAALALLVRQAPPRAGWALRVTGQYAPIADTVLVGGTPAADVRLPVSTPGVGGALVRLWYDHAAHAVRVRVDSGVAPVSLDGAPVNAAPLAHGTRVTLTSAPRLVVTAAMPMWPAGCLLRVERLCGERTLIVHDGANVARIPVRVGRAGVPAGALGDRRLSRAPFALVTAARRVWIVASPAGPVRVNGHPVPGAASARAGDGRWPELRVGVGMLAEGLRVHPDTLANRVSLDFVGRTRGDRWSLGTSSGRVVHRVVAATRAGPGTLRLLDLDAAAPLGPRARPYAGALEWTGREFRWHVAGSSRVLRPNAVERFPGVGAPVAERGHLVRIEAPGAARGALLAAGAIWAAGALLLALAAPGGALRVAVLGLAYLLALVRMALAWRVSAAPPYNAEALPWAALFLATFPLLVFLLERWPSAVGRGRERIARALTPAGGNPLGVLGARPAAAVAALLALAAVVGALVVAAGPLRLAGTHLMLGLFVLGAGTVGLLLLQRVLVAGEAGAFVHASPVGMLSPRAERGFGARQMWRAFTALLVVLGLYVALAWSIRGVPSPLLAVGYAAGAALAYAFVWARERVRPRVEPRRLATWVGGASLGAAVVAFLATSVVRPHAVALPLLVAGMVGAATAAAGAAALLPLARPLRGWPYRRADVLPPLGFALLPVGLIFVAGWTGLRRVAITVGYALAVAALLLVVRVFAAWWHRETGLRVRQQLGAAPERLSRMLLFGPLLAPLVVYLAYGVVDRGLLLLLLAAVLVAGTVAAATVGRAALAAAATAVVLVLGVLVPRAVSVDASALATRPMSLATPQIRYAAVRAPDALGHQLALAREETGRETVNTLQQTWGMRAHAANGGTAGGGLFSLPFDGAAIPEEVALTDNAFSVFVLGEHGFVGGVAVLAAFVAFGLVLLLAARVAARRVETAHLALLLAGIAAYVVLPALYMAAANVELLPLTGQNFPLLGLRSGADVAFVSWLAALAVVALPAAPRDDDPEREEVRRGDLRRLRLTLGTVGALVVAAAVSVSAAAWRATHAEVPTFGLDALADDLRELVRRGDLVRQGDTLAVATASSGKAGLRDGDLVRALVQRSNAFARGTAAPRATCLDRVPWLTWSGEAAVRVNDAGCRLGGPAAGERWRGALVAGAASGQIVLTGLAAPIVLGPGGAARAVARCGGPADTIRALAVELTCGDVAVEVQGGAHPTARLTAGSLASLDGTPLGRAHRALARGAVLSLGATATLVVDSLPGGALGFARWRNGAVERVTDGAPPLLAALDSVLARTIVTARAGDDADVALTLDPSLSHALSARLAERCAALGAPAGEVRRCSAIVVDPERGDVLAVASWQRPGLARPPYEPIDANLRAHRPGSVIKPILASAVLARYPALTTLEVAQPSDTFSDAAGWPLGGRAMHAARNGCDDPVITWHCFLPNSNNRFAVTLGLFGLAEEPATGGLPVLGAAAEGPPMTVRGTRLDRRPALPAKRPAAYLASPLARNLALLFGARAGRQTPGAFDDALWRAARDSGLVRGGAAWQRVSPALPEMPLDDRAFADLRHVAGFLIGETDNRWSNAALAQAVSRIATGRAVELRIVRRMGAVSLPAPAFDTLPFGPGRDAVLEGMRGVVHRGTARDVAPLFAAPTLDLVGKTGTLESDALEPLSAFLWAGRSSAKGAALCAAAGIVVVELEPGAAERLRAAKLFADAVAPSLREEFGWGGTPCTRAR</sequence>
<dbReference type="Gene3D" id="3.40.710.10">
    <property type="entry name" value="DD-peptidase/beta-lactamase superfamily"/>
    <property type="match status" value="1"/>
</dbReference>
<keyword evidence="1" id="KW-0472">Membrane</keyword>
<dbReference type="Proteomes" id="UP000019151">
    <property type="component" value="Chromosome"/>
</dbReference>
<feature type="transmembrane region" description="Helical" evidence="1">
    <location>
        <begin position="963"/>
        <end position="983"/>
    </location>
</feature>
<feature type="transmembrane region" description="Helical" evidence="1">
    <location>
        <begin position="930"/>
        <end position="951"/>
    </location>
</feature>
<dbReference type="STRING" id="861299.J421_0388"/>
<accession>W0RC76</accession>
<dbReference type="EMBL" id="CP007128">
    <property type="protein sequence ID" value="AHG87925.1"/>
    <property type="molecule type" value="Genomic_DNA"/>
</dbReference>
<feature type="transmembrane region" description="Helical" evidence="1">
    <location>
        <begin position="517"/>
        <end position="534"/>
    </location>
</feature>
<keyword evidence="1" id="KW-0812">Transmembrane</keyword>
<feature type="transmembrane region" description="Helical" evidence="1">
    <location>
        <begin position="655"/>
        <end position="679"/>
    </location>
</feature>
<dbReference type="InterPro" id="IPR050515">
    <property type="entry name" value="Beta-lactam/transpept"/>
</dbReference>
<dbReference type="InParanoid" id="W0RC76"/>
<reference evidence="2 3" key="1">
    <citation type="journal article" date="2014" name="Genome Announc.">
        <title>Genome Sequence and Methylome of Soil Bacterium Gemmatirosa kalamazoonensis KBS708T, a Member of the Rarely Cultivated Gemmatimonadetes Phylum.</title>
        <authorList>
            <person name="Debruyn J.M."/>
            <person name="Radosevich M."/>
            <person name="Wommack K.E."/>
            <person name="Polson S.W."/>
            <person name="Hauser L.J."/>
            <person name="Fawaz M.N."/>
            <person name="Korlach J."/>
            <person name="Tsai Y.C."/>
        </authorList>
    </citation>
    <scope>NUCLEOTIDE SEQUENCE [LARGE SCALE GENOMIC DNA]</scope>
    <source>
        <strain evidence="2 3">KBS708</strain>
    </source>
</reference>
<proteinExistence type="predicted"/>
<feature type="transmembrane region" description="Helical" evidence="1">
    <location>
        <begin position="627"/>
        <end position="649"/>
    </location>
</feature>
<feature type="transmembrane region" description="Helical" evidence="1">
    <location>
        <begin position="811"/>
        <end position="830"/>
    </location>
</feature>
<organism evidence="2 3">
    <name type="scientific">Gemmatirosa kalamazoonensis</name>
    <dbReference type="NCBI Taxonomy" id="861299"/>
    <lineage>
        <taxon>Bacteria</taxon>
        <taxon>Pseudomonadati</taxon>
        <taxon>Gemmatimonadota</taxon>
        <taxon>Gemmatimonadia</taxon>
        <taxon>Gemmatimonadales</taxon>
        <taxon>Gemmatimonadaceae</taxon>
        <taxon>Gemmatirosa</taxon>
    </lineage>
</organism>
<feature type="transmembrane region" description="Helical" evidence="1">
    <location>
        <begin position="595"/>
        <end position="615"/>
    </location>
</feature>
<evidence type="ECO:0000313" key="3">
    <source>
        <dbReference type="Proteomes" id="UP000019151"/>
    </source>
</evidence>
<dbReference type="InterPro" id="IPR012338">
    <property type="entry name" value="Beta-lactam/transpept-like"/>
</dbReference>
<protein>
    <submittedName>
        <fullName evidence="2">Cell cycle protein</fullName>
    </submittedName>
</protein>
<dbReference type="HOGENOM" id="CLU_239218_0_0_0"/>
<feature type="transmembrane region" description="Helical" evidence="1">
    <location>
        <begin position="786"/>
        <end position="804"/>
    </location>
</feature>
<feature type="transmembrane region" description="Helical" evidence="1">
    <location>
        <begin position="487"/>
        <end position="510"/>
    </location>
</feature>
<evidence type="ECO:0000313" key="2">
    <source>
        <dbReference type="EMBL" id="AHG87925.1"/>
    </source>
</evidence>
<dbReference type="SUPFAM" id="SSF56601">
    <property type="entry name" value="beta-lactamase/transpeptidase-like"/>
    <property type="match status" value="1"/>
</dbReference>
<feature type="transmembrane region" description="Helical" evidence="1">
    <location>
        <begin position="1003"/>
        <end position="1024"/>
    </location>
</feature>
<dbReference type="GO" id="GO:0005886">
    <property type="term" value="C:plasma membrane"/>
    <property type="evidence" value="ECO:0007669"/>
    <property type="project" value="TreeGrafter"/>
</dbReference>
<feature type="transmembrane region" description="Helical" evidence="1">
    <location>
        <begin position="379"/>
        <end position="397"/>
    </location>
</feature>
<feature type="transmembrane region" description="Helical" evidence="1">
    <location>
        <begin position="718"/>
        <end position="742"/>
    </location>
</feature>